<evidence type="ECO:0000259" key="1">
    <source>
        <dbReference type="Pfam" id="PF23247"/>
    </source>
</evidence>
<dbReference type="EMBL" id="JAMQYH010000003">
    <property type="protein sequence ID" value="KAJ1695034.1"/>
    <property type="molecule type" value="Genomic_DNA"/>
</dbReference>
<reference evidence="2" key="1">
    <citation type="journal article" date="2022" name="Cell">
        <title>Repeat-based holocentromeres influence genome architecture and karyotype evolution.</title>
        <authorList>
            <person name="Hofstatter P.G."/>
            <person name="Thangavel G."/>
            <person name="Lux T."/>
            <person name="Neumann P."/>
            <person name="Vondrak T."/>
            <person name="Novak P."/>
            <person name="Zhang M."/>
            <person name="Costa L."/>
            <person name="Castellani M."/>
            <person name="Scott A."/>
            <person name="Toegelov H."/>
            <person name="Fuchs J."/>
            <person name="Mata-Sucre Y."/>
            <person name="Dias Y."/>
            <person name="Vanzela A.L.L."/>
            <person name="Huettel B."/>
            <person name="Almeida C.C.S."/>
            <person name="Simkova H."/>
            <person name="Souza G."/>
            <person name="Pedrosa-Harand A."/>
            <person name="Macas J."/>
            <person name="Mayer K.F.X."/>
            <person name="Houben A."/>
            <person name="Marques A."/>
        </authorList>
    </citation>
    <scope>NUCLEOTIDE SEQUENCE</scope>
    <source>
        <strain evidence="2">RhyBre1mFocal</strain>
    </source>
</reference>
<dbReference type="Pfam" id="PF23247">
    <property type="entry name" value="LRR_RPS2"/>
    <property type="match status" value="1"/>
</dbReference>
<protein>
    <recommendedName>
        <fullName evidence="1">Disease resistance protein At4g27190-like leucine-rich repeats domain-containing protein</fullName>
    </recommendedName>
</protein>
<dbReference type="Proteomes" id="UP001151287">
    <property type="component" value="Unassembled WGS sequence"/>
</dbReference>
<gene>
    <name evidence="2" type="ORF">LUZ63_011732</name>
</gene>
<evidence type="ECO:0000313" key="2">
    <source>
        <dbReference type="EMBL" id="KAJ1695034.1"/>
    </source>
</evidence>
<dbReference type="PANTHER" id="PTHR36766:SF40">
    <property type="entry name" value="DISEASE RESISTANCE PROTEIN RGA3"/>
    <property type="match status" value="1"/>
</dbReference>
<sequence length="427" mass="48805">MMEDLNIRNLKRLKLKKCINCAEIPAIWQLSLLENLHLEEMKGLRHIVGGTGKHVKGSQSLITFSALKVLIIEYLLNLENWREEDSDLVDFPNLNKLDISRCGKLKSIPVRMPLLASLRVYDSSEIKLHNISNLPMLSSLHIQVANSCSEPDAFRPPKTLEKMKIIGFENVIPLEEEEEDQLICCQTKSLYILTIFNSNCFFSCGPTEVVALGFWKYFEALEYLEISNCSAVEFWPEEEFRSLKCLKNLWIISCLNLRGSLQVAVSMSSSCEHWEDSLPHLELLRITDCSELVEIPICSKSLTNIIIWDCPKLSREGLAHLTNLSELKTIHIDGLTNWGAWPDNMEHLPSLEELRIYSCPGIESFPEGLQQRLSSLQYLVIDGCPALERRCRVGGDYWHLVSDIPNLRIVNERESFPKKLLNCMSGR</sequence>
<proteinExistence type="predicted"/>
<dbReference type="SUPFAM" id="SSF52058">
    <property type="entry name" value="L domain-like"/>
    <property type="match status" value="1"/>
</dbReference>
<comment type="caution">
    <text evidence="2">The sequence shown here is derived from an EMBL/GenBank/DDBJ whole genome shotgun (WGS) entry which is preliminary data.</text>
</comment>
<dbReference type="Gene3D" id="3.80.10.10">
    <property type="entry name" value="Ribonuclease Inhibitor"/>
    <property type="match status" value="2"/>
</dbReference>
<keyword evidence="3" id="KW-1185">Reference proteome</keyword>
<dbReference type="InterPro" id="IPR057135">
    <property type="entry name" value="At4g27190-like_LRR"/>
</dbReference>
<name>A0A9Q0CJA9_9POAL</name>
<accession>A0A9Q0CJA9</accession>
<dbReference type="InterPro" id="IPR032675">
    <property type="entry name" value="LRR_dom_sf"/>
</dbReference>
<organism evidence="2 3">
    <name type="scientific">Rhynchospora breviuscula</name>
    <dbReference type="NCBI Taxonomy" id="2022672"/>
    <lineage>
        <taxon>Eukaryota</taxon>
        <taxon>Viridiplantae</taxon>
        <taxon>Streptophyta</taxon>
        <taxon>Embryophyta</taxon>
        <taxon>Tracheophyta</taxon>
        <taxon>Spermatophyta</taxon>
        <taxon>Magnoliopsida</taxon>
        <taxon>Liliopsida</taxon>
        <taxon>Poales</taxon>
        <taxon>Cyperaceae</taxon>
        <taxon>Cyperoideae</taxon>
        <taxon>Rhynchosporeae</taxon>
        <taxon>Rhynchospora</taxon>
    </lineage>
</organism>
<feature type="domain" description="Disease resistance protein At4g27190-like leucine-rich repeats" evidence="1">
    <location>
        <begin position="3"/>
        <end position="108"/>
    </location>
</feature>
<dbReference type="PANTHER" id="PTHR36766">
    <property type="entry name" value="PLANT BROAD-SPECTRUM MILDEW RESISTANCE PROTEIN RPW8"/>
    <property type="match status" value="1"/>
</dbReference>
<dbReference type="AlphaFoldDB" id="A0A9Q0CJA9"/>
<dbReference type="OrthoDB" id="690541at2759"/>
<evidence type="ECO:0000313" key="3">
    <source>
        <dbReference type="Proteomes" id="UP001151287"/>
    </source>
</evidence>